<dbReference type="Proteomes" id="UP000290572">
    <property type="component" value="Unassembled WGS sequence"/>
</dbReference>
<protein>
    <submittedName>
        <fullName evidence="1">Retrovirus-related Pol poly from transposon</fullName>
    </submittedName>
</protein>
<dbReference type="Gene3D" id="3.10.10.10">
    <property type="entry name" value="HIV Type 1 Reverse Transcriptase, subunit A, domain 1"/>
    <property type="match status" value="1"/>
</dbReference>
<evidence type="ECO:0000313" key="1">
    <source>
        <dbReference type="EMBL" id="RXN12168.1"/>
    </source>
</evidence>
<dbReference type="PANTHER" id="PTHR37984:SF11">
    <property type="entry name" value="INTEGRASE CATALYTIC DOMAIN-CONTAINING PROTEIN"/>
    <property type="match status" value="1"/>
</dbReference>
<dbReference type="EMBL" id="QBIY01013084">
    <property type="protein sequence ID" value="RXN12168.1"/>
    <property type="molecule type" value="Genomic_DNA"/>
</dbReference>
<dbReference type="PANTHER" id="PTHR37984">
    <property type="entry name" value="PROTEIN CBG26694"/>
    <property type="match status" value="1"/>
</dbReference>
<evidence type="ECO:0000313" key="2">
    <source>
        <dbReference type="Proteomes" id="UP000290572"/>
    </source>
</evidence>
<dbReference type="STRING" id="84645.A0A498LUM6"/>
<sequence>MDPTATVPKFDCYNDPATLGPRWTRWLSAFELFADGKRLLLGQNANDATKQRRRALLLHHAGTDVQDIFSTLENTGSVTEYDAAVAALNAYFVPRVNTALARQSFYQITQNTGAFTCEVKCGKRSTEAEFVVIKGKGESLLGKETATKLGALRIGLNIATISDMANQIQEQYPVLFRGVGKLNTKQIGLYIDETVTPIAQPIRRIPFHLREAVERKIQQLLELDIIEPVTTATPWVNPVVIVPKTDKDIRLCLDMRQANKAIIRGRYPIPTVDELLQNMNGSSFFSKLDLKWGYHQLELTPQSRGITTFAVHNGT</sequence>
<keyword evidence="2" id="KW-1185">Reference proteome</keyword>
<dbReference type="InterPro" id="IPR050951">
    <property type="entry name" value="Retrovirus_Pol_polyprotein"/>
</dbReference>
<dbReference type="InterPro" id="IPR043502">
    <property type="entry name" value="DNA/RNA_pol_sf"/>
</dbReference>
<dbReference type="Gene3D" id="3.30.70.270">
    <property type="match status" value="1"/>
</dbReference>
<dbReference type="CDD" id="cd01647">
    <property type="entry name" value="RT_LTR"/>
    <property type="match status" value="1"/>
</dbReference>
<dbReference type="SUPFAM" id="SSF56672">
    <property type="entry name" value="DNA/RNA polymerases"/>
    <property type="match status" value="1"/>
</dbReference>
<accession>A0A498LUM6</accession>
<dbReference type="AlphaFoldDB" id="A0A498LUM6"/>
<organism evidence="1 2">
    <name type="scientific">Labeo rohita</name>
    <name type="common">Indian major carp</name>
    <name type="synonym">Cyprinus rohita</name>
    <dbReference type="NCBI Taxonomy" id="84645"/>
    <lineage>
        <taxon>Eukaryota</taxon>
        <taxon>Metazoa</taxon>
        <taxon>Chordata</taxon>
        <taxon>Craniata</taxon>
        <taxon>Vertebrata</taxon>
        <taxon>Euteleostomi</taxon>
        <taxon>Actinopterygii</taxon>
        <taxon>Neopterygii</taxon>
        <taxon>Teleostei</taxon>
        <taxon>Ostariophysi</taxon>
        <taxon>Cypriniformes</taxon>
        <taxon>Cyprinidae</taxon>
        <taxon>Labeoninae</taxon>
        <taxon>Labeonini</taxon>
        <taxon>Labeo</taxon>
    </lineage>
</organism>
<name>A0A498LUM6_LABRO</name>
<comment type="caution">
    <text evidence="1">The sequence shown here is derived from an EMBL/GenBank/DDBJ whole genome shotgun (WGS) entry which is preliminary data.</text>
</comment>
<dbReference type="InterPro" id="IPR043128">
    <property type="entry name" value="Rev_trsase/Diguanyl_cyclase"/>
</dbReference>
<gene>
    <name evidence="1" type="ORF">ROHU_010270</name>
</gene>
<proteinExistence type="predicted"/>
<reference evidence="1 2" key="1">
    <citation type="submission" date="2018-03" db="EMBL/GenBank/DDBJ databases">
        <title>Draft genome sequence of Rohu Carp (Labeo rohita).</title>
        <authorList>
            <person name="Das P."/>
            <person name="Kushwaha B."/>
            <person name="Joshi C.G."/>
            <person name="Kumar D."/>
            <person name="Nagpure N.S."/>
            <person name="Sahoo L."/>
            <person name="Das S.P."/>
            <person name="Bit A."/>
            <person name="Patnaik S."/>
            <person name="Meher P.K."/>
            <person name="Jayasankar P."/>
            <person name="Koringa P.G."/>
            <person name="Patel N.V."/>
            <person name="Hinsu A.T."/>
            <person name="Kumar R."/>
            <person name="Pandey M."/>
            <person name="Agarwal S."/>
            <person name="Srivastava S."/>
            <person name="Singh M."/>
            <person name="Iquebal M.A."/>
            <person name="Jaiswal S."/>
            <person name="Angadi U.B."/>
            <person name="Kumar N."/>
            <person name="Raza M."/>
            <person name="Shah T.M."/>
            <person name="Rai A."/>
            <person name="Jena J.K."/>
        </authorList>
    </citation>
    <scope>NUCLEOTIDE SEQUENCE [LARGE SCALE GENOMIC DNA]</scope>
    <source>
        <strain evidence="1">DASCIFA01</strain>
        <tissue evidence="1">Testis</tissue>
    </source>
</reference>